<dbReference type="AlphaFoldDB" id="A0A0E9PE08"/>
<proteinExistence type="predicted"/>
<protein>
    <submittedName>
        <fullName evidence="1">Uncharacterized protein</fullName>
    </submittedName>
</protein>
<organism evidence="1">
    <name type="scientific">Anguilla anguilla</name>
    <name type="common">European freshwater eel</name>
    <name type="synonym">Muraena anguilla</name>
    <dbReference type="NCBI Taxonomy" id="7936"/>
    <lineage>
        <taxon>Eukaryota</taxon>
        <taxon>Metazoa</taxon>
        <taxon>Chordata</taxon>
        <taxon>Craniata</taxon>
        <taxon>Vertebrata</taxon>
        <taxon>Euteleostomi</taxon>
        <taxon>Actinopterygii</taxon>
        <taxon>Neopterygii</taxon>
        <taxon>Teleostei</taxon>
        <taxon>Anguilliformes</taxon>
        <taxon>Anguillidae</taxon>
        <taxon>Anguilla</taxon>
    </lineage>
</organism>
<accession>A0A0E9PE08</accession>
<reference evidence="1" key="1">
    <citation type="submission" date="2014-11" db="EMBL/GenBank/DDBJ databases">
        <authorList>
            <person name="Amaro Gonzalez C."/>
        </authorList>
    </citation>
    <scope>NUCLEOTIDE SEQUENCE</scope>
</reference>
<evidence type="ECO:0000313" key="1">
    <source>
        <dbReference type="EMBL" id="JAH02744.1"/>
    </source>
</evidence>
<dbReference type="EMBL" id="GBXM01105833">
    <property type="protein sequence ID" value="JAH02744.1"/>
    <property type="molecule type" value="Transcribed_RNA"/>
</dbReference>
<reference evidence="1" key="2">
    <citation type="journal article" date="2015" name="Fish Shellfish Immunol.">
        <title>Early steps in the European eel (Anguilla anguilla)-Vibrio vulnificus interaction in the gills: Role of the RtxA13 toxin.</title>
        <authorList>
            <person name="Callol A."/>
            <person name="Pajuelo D."/>
            <person name="Ebbesson L."/>
            <person name="Teles M."/>
            <person name="MacKenzie S."/>
            <person name="Amaro C."/>
        </authorList>
    </citation>
    <scope>NUCLEOTIDE SEQUENCE</scope>
</reference>
<name>A0A0E9PE08_ANGAN</name>
<sequence>MHDLSQRLRSKMLIFNVNNSTFYFKYPGRVGYSPHKGR</sequence>